<gene>
    <name evidence="1" type="ORF">ECRASSUSDP1_LOCUS7372</name>
</gene>
<dbReference type="Proteomes" id="UP001295684">
    <property type="component" value="Unassembled WGS sequence"/>
</dbReference>
<reference evidence="1" key="1">
    <citation type="submission" date="2023-07" db="EMBL/GenBank/DDBJ databases">
        <authorList>
            <consortium name="AG Swart"/>
            <person name="Singh M."/>
            <person name="Singh A."/>
            <person name="Seah K."/>
            <person name="Emmerich C."/>
        </authorList>
    </citation>
    <scope>NUCLEOTIDE SEQUENCE</scope>
    <source>
        <strain evidence="1">DP1</strain>
    </source>
</reference>
<dbReference type="EMBL" id="CAMPGE010007176">
    <property type="protein sequence ID" value="CAI2366101.1"/>
    <property type="molecule type" value="Genomic_DNA"/>
</dbReference>
<sequence length="77" mass="9416">MECKCTNFKSSDRITQRRNRYDSRPYRKMHCKDLTIIEDAIQFRMIGMIFMVIKSIIFPRIIDKTQGEYGYNEPYYF</sequence>
<evidence type="ECO:0000313" key="1">
    <source>
        <dbReference type="EMBL" id="CAI2366101.1"/>
    </source>
</evidence>
<accession>A0AAD1XD23</accession>
<protein>
    <submittedName>
        <fullName evidence="1">Uncharacterized protein</fullName>
    </submittedName>
</protein>
<dbReference type="AlphaFoldDB" id="A0AAD1XD23"/>
<comment type="caution">
    <text evidence="1">The sequence shown here is derived from an EMBL/GenBank/DDBJ whole genome shotgun (WGS) entry which is preliminary data.</text>
</comment>
<keyword evidence="2" id="KW-1185">Reference proteome</keyword>
<name>A0AAD1XD23_EUPCR</name>
<organism evidence="1 2">
    <name type="scientific">Euplotes crassus</name>
    <dbReference type="NCBI Taxonomy" id="5936"/>
    <lineage>
        <taxon>Eukaryota</taxon>
        <taxon>Sar</taxon>
        <taxon>Alveolata</taxon>
        <taxon>Ciliophora</taxon>
        <taxon>Intramacronucleata</taxon>
        <taxon>Spirotrichea</taxon>
        <taxon>Hypotrichia</taxon>
        <taxon>Euplotida</taxon>
        <taxon>Euplotidae</taxon>
        <taxon>Moneuplotes</taxon>
    </lineage>
</organism>
<proteinExistence type="predicted"/>
<evidence type="ECO:0000313" key="2">
    <source>
        <dbReference type="Proteomes" id="UP001295684"/>
    </source>
</evidence>